<dbReference type="Pfam" id="PF03966">
    <property type="entry name" value="Trm112p"/>
    <property type="match status" value="1"/>
</dbReference>
<reference evidence="1 2" key="1">
    <citation type="submission" date="2024-08" db="EMBL/GenBank/DDBJ databases">
        <title>Whole-genome sequencing of halo(alkali)philic microorganisms from hypersaline lakes.</title>
        <authorList>
            <person name="Sorokin D.Y."/>
            <person name="Merkel A.Y."/>
            <person name="Messina E."/>
            <person name="Yakimov M."/>
        </authorList>
    </citation>
    <scope>NUCLEOTIDE SEQUENCE [LARGE SCALE GENOMIC DNA]</scope>
    <source>
        <strain evidence="1 2">AB-hyl4</strain>
    </source>
</reference>
<protein>
    <submittedName>
        <fullName evidence="1">Trm112 family protein</fullName>
    </submittedName>
</protein>
<accession>A0ABV4U8X6</accession>
<evidence type="ECO:0000313" key="2">
    <source>
        <dbReference type="Proteomes" id="UP001575105"/>
    </source>
</evidence>
<dbReference type="RefSeq" id="WP_425345906.1">
    <property type="nucleotide sequence ID" value="NZ_JBGUBD010000006.1"/>
</dbReference>
<dbReference type="SUPFAM" id="SSF158997">
    <property type="entry name" value="Trm112p-like"/>
    <property type="match status" value="1"/>
</dbReference>
<keyword evidence="2" id="KW-1185">Reference proteome</keyword>
<dbReference type="PANTHER" id="PTHR33505:SF4">
    <property type="entry name" value="PROTEIN PREY, MITOCHONDRIAL"/>
    <property type="match status" value="1"/>
</dbReference>
<evidence type="ECO:0000313" key="1">
    <source>
        <dbReference type="EMBL" id="MFA9478989.1"/>
    </source>
</evidence>
<comment type="caution">
    <text evidence="1">The sequence shown here is derived from an EMBL/GenBank/DDBJ whole genome shotgun (WGS) entry which is preliminary data.</text>
</comment>
<organism evidence="1 2">
    <name type="scientific">Natronomicrosphaera hydrolytica</name>
    <dbReference type="NCBI Taxonomy" id="3242702"/>
    <lineage>
        <taxon>Bacteria</taxon>
        <taxon>Pseudomonadati</taxon>
        <taxon>Planctomycetota</taxon>
        <taxon>Phycisphaerae</taxon>
        <taxon>Phycisphaerales</taxon>
        <taxon>Phycisphaeraceae</taxon>
        <taxon>Natronomicrosphaera</taxon>
    </lineage>
</organism>
<dbReference type="InterPro" id="IPR005651">
    <property type="entry name" value="Trm112-like"/>
</dbReference>
<proteinExistence type="predicted"/>
<gene>
    <name evidence="1" type="ORF">ACERK3_11905</name>
</gene>
<dbReference type="EMBL" id="JBGUBD010000006">
    <property type="protein sequence ID" value="MFA9478989.1"/>
    <property type="molecule type" value="Genomic_DNA"/>
</dbReference>
<dbReference type="Proteomes" id="UP001575105">
    <property type="component" value="Unassembled WGS sequence"/>
</dbReference>
<sequence length="85" mass="9008">MNADADSTPSSAIDPALLEILVCPLTRSKLRLEGDELVAELPTGAGLRYPIRNGVPVLLAEEAKLPTGIADLAAFKQKYAEHIPA</sequence>
<dbReference type="PANTHER" id="PTHR33505">
    <property type="entry name" value="ZGC:162634"/>
    <property type="match status" value="1"/>
</dbReference>
<name>A0ABV4U8X6_9BACT</name>
<dbReference type="Gene3D" id="2.20.25.10">
    <property type="match status" value="1"/>
</dbReference>